<dbReference type="EC" id="1.1.1.8" evidence="4"/>
<evidence type="ECO:0000256" key="7">
    <source>
        <dbReference type="ARBA" id="ARBA00048683"/>
    </source>
</evidence>
<dbReference type="AlphaFoldDB" id="A0A4C1X6R7"/>
<comment type="catalytic activity">
    <reaction evidence="7">
        <text>sn-glycerol 3-phosphate + NAD(+) = dihydroxyacetone phosphate + NADH + H(+)</text>
        <dbReference type="Rhea" id="RHEA:11092"/>
        <dbReference type="ChEBI" id="CHEBI:15378"/>
        <dbReference type="ChEBI" id="CHEBI:57540"/>
        <dbReference type="ChEBI" id="CHEBI:57597"/>
        <dbReference type="ChEBI" id="CHEBI:57642"/>
        <dbReference type="ChEBI" id="CHEBI:57945"/>
        <dbReference type="EC" id="1.1.1.8"/>
    </reaction>
</comment>
<dbReference type="InterPro" id="IPR006109">
    <property type="entry name" value="G3P_DH_NAD-dep_C"/>
</dbReference>
<dbReference type="GO" id="GO:0005975">
    <property type="term" value="P:carbohydrate metabolic process"/>
    <property type="evidence" value="ECO:0007669"/>
    <property type="project" value="InterPro"/>
</dbReference>
<dbReference type="Proteomes" id="UP000299102">
    <property type="component" value="Unassembled WGS sequence"/>
</dbReference>
<organism evidence="9 10">
    <name type="scientific">Eumeta variegata</name>
    <name type="common">Bagworm moth</name>
    <name type="synonym">Eumeta japonica</name>
    <dbReference type="NCBI Taxonomy" id="151549"/>
    <lineage>
        <taxon>Eukaryota</taxon>
        <taxon>Metazoa</taxon>
        <taxon>Ecdysozoa</taxon>
        <taxon>Arthropoda</taxon>
        <taxon>Hexapoda</taxon>
        <taxon>Insecta</taxon>
        <taxon>Pterygota</taxon>
        <taxon>Neoptera</taxon>
        <taxon>Endopterygota</taxon>
        <taxon>Lepidoptera</taxon>
        <taxon>Glossata</taxon>
        <taxon>Ditrysia</taxon>
        <taxon>Tineoidea</taxon>
        <taxon>Psychidae</taxon>
        <taxon>Oiketicinae</taxon>
        <taxon>Eumeta</taxon>
    </lineage>
</organism>
<evidence type="ECO:0000256" key="3">
    <source>
        <dbReference type="ARBA" id="ARBA00011009"/>
    </source>
</evidence>
<protein>
    <recommendedName>
        <fullName evidence="4">glycerol-3-phosphate dehydrogenase (NAD(+))</fullName>
        <ecNumber evidence="4">1.1.1.8</ecNumber>
    </recommendedName>
</protein>
<evidence type="ECO:0000256" key="6">
    <source>
        <dbReference type="ARBA" id="ARBA00023027"/>
    </source>
</evidence>
<dbReference type="GO" id="GO:0005829">
    <property type="term" value="C:cytosol"/>
    <property type="evidence" value="ECO:0007669"/>
    <property type="project" value="TreeGrafter"/>
</dbReference>
<dbReference type="GO" id="GO:0006072">
    <property type="term" value="P:glycerol-3-phosphate metabolic process"/>
    <property type="evidence" value="ECO:0007669"/>
    <property type="project" value="InterPro"/>
</dbReference>
<dbReference type="EMBL" id="BGZK01000762">
    <property type="protein sequence ID" value="GBP59471.1"/>
    <property type="molecule type" value="Genomic_DNA"/>
</dbReference>
<dbReference type="FunFam" id="1.10.1040.10:FF:000004">
    <property type="entry name" value="Glycerol-3-phosphate dehydrogenase [NAD(+)]"/>
    <property type="match status" value="1"/>
</dbReference>
<proteinExistence type="inferred from homology"/>
<dbReference type="STRING" id="151549.A0A4C1X6R7"/>
<comment type="pathway">
    <text evidence="2">Phospholipid metabolism; alpha-glycerophosphate cycle.</text>
</comment>
<keyword evidence="6" id="KW-0520">NAD</keyword>
<feature type="domain" description="Glycerol-3-phosphate dehydrogenase NAD-dependent C-terminal" evidence="8">
    <location>
        <begin position="54"/>
        <end position="199"/>
    </location>
</feature>
<keyword evidence="10" id="KW-1185">Reference proteome</keyword>
<evidence type="ECO:0000259" key="8">
    <source>
        <dbReference type="Pfam" id="PF07479"/>
    </source>
</evidence>
<dbReference type="PANTHER" id="PTHR11728">
    <property type="entry name" value="GLYCEROL-3-PHOSPHATE DEHYDROGENASE"/>
    <property type="match status" value="1"/>
</dbReference>
<gene>
    <name evidence="9" type="primary">Gpdh1</name>
    <name evidence="9" type="ORF">EVAR_35420_1</name>
</gene>
<reference evidence="9 10" key="1">
    <citation type="journal article" date="2019" name="Commun. Biol.">
        <title>The bagworm genome reveals a unique fibroin gene that provides high tensile strength.</title>
        <authorList>
            <person name="Kono N."/>
            <person name="Nakamura H."/>
            <person name="Ohtoshi R."/>
            <person name="Tomita M."/>
            <person name="Numata K."/>
            <person name="Arakawa K."/>
        </authorList>
    </citation>
    <scope>NUCLEOTIDE SEQUENCE [LARGE SCALE GENOMIC DNA]</scope>
</reference>
<dbReference type="PANTHER" id="PTHR11728:SF8">
    <property type="entry name" value="GLYCEROL-3-PHOSPHATE DEHYDROGENASE [NAD(+)]-RELATED"/>
    <property type="match status" value="1"/>
</dbReference>
<dbReference type="PRINTS" id="PR00077">
    <property type="entry name" value="GPDHDRGNASE"/>
</dbReference>
<accession>A0A4C1X6R7</accession>
<evidence type="ECO:0000256" key="2">
    <source>
        <dbReference type="ARBA" id="ARBA00005192"/>
    </source>
</evidence>
<comment type="pathway">
    <text evidence="1">Lipid metabolism.</text>
</comment>
<dbReference type="Pfam" id="PF07479">
    <property type="entry name" value="NAD_Gly3P_dh_C"/>
    <property type="match status" value="1"/>
</dbReference>
<dbReference type="GO" id="GO:0006650">
    <property type="term" value="P:glycerophospholipid metabolic process"/>
    <property type="evidence" value="ECO:0007669"/>
    <property type="project" value="UniProtKB-UniPathway"/>
</dbReference>
<dbReference type="GO" id="GO:0141152">
    <property type="term" value="F:glycerol-3-phosphate dehydrogenase (NAD+) activity"/>
    <property type="evidence" value="ECO:0007669"/>
    <property type="project" value="UniProtKB-EC"/>
</dbReference>
<dbReference type="Gene3D" id="1.10.1040.10">
    <property type="entry name" value="N-(1-d-carboxylethyl)-l-norvaline Dehydrogenase, domain 2"/>
    <property type="match status" value="1"/>
</dbReference>
<evidence type="ECO:0000313" key="10">
    <source>
        <dbReference type="Proteomes" id="UP000299102"/>
    </source>
</evidence>
<sequence>MTTVHTVQRPKLFRCEVAEEKFCETTIGCRDVLLAPLLRDIIQTDFFRVVVVDDEDAVEVCGALKNIVAVGAGFVDGLGFGDNTKAAVIRLGLMEMIKFVDVFYPGSKLSTFFESCGIADLVTTCYGGRNRRVAEAFIKTGRTIKELEDELLNGQKLQGPITAEEVNHMLSNRNMEKKFPLFTAVHHICRGELKPTDFIDCIRSHPEHM</sequence>
<dbReference type="Gene3D" id="3.40.50.720">
    <property type="entry name" value="NAD(P)-binding Rossmann-like Domain"/>
    <property type="match status" value="1"/>
</dbReference>
<dbReference type="UniPathway" id="UPA00086"/>
<dbReference type="OrthoDB" id="10263760at2759"/>
<comment type="similarity">
    <text evidence="3">Belongs to the NAD-dependent glycerol-3-phosphate dehydrogenase family.</text>
</comment>
<dbReference type="InterPro" id="IPR013328">
    <property type="entry name" value="6PGD_dom2"/>
</dbReference>
<dbReference type="InterPro" id="IPR006168">
    <property type="entry name" value="G3P_DH_NAD-dep"/>
</dbReference>
<dbReference type="InterPro" id="IPR008927">
    <property type="entry name" value="6-PGluconate_DH-like_C_sf"/>
</dbReference>
<dbReference type="PROSITE" id="PS00957">
    <property type="entry name" value="NAD_G3PDH"/>
    <property type="match status" value="1"/>
</dbReference>
<comment type="caution">
    <text evidence="9">The sequence shown here is derived from an EMBL/GenBank/DDBJ whole genome shotgun (WGS) entry which is preliminary data.</text>
</comment>
<dbReference type="SUPFAM" id="SSF48179">
    <property type="entry name" value="6-phosphogluconate dehydrogenase C-terminal domain-like"/>
    <property type="match status" value="1"/>
</dbReference>
<name>A0A4C1X6R7_EUMVA</name>
<evidence type="ECO:0000256" key="4">
    <source>
        <dbReference type="ARBA" id="ARBA00013218"/>
    </source>
</evidence>
<evidence type="ECO:0000256" key="5">
    <source>
        <dbReference type="ARBA" id="ARBA00023002"/>
    </source>
</evidence>
<keyword evidence="5" id="KW-0560">Oxidoreductase</keyword>
<evidence type="ECO:0000256" key="1">
    <source>
        <dbReference type="ARBA" id="ARBA00005189"/>
    </source>
</evidence>
<evidence type="ECO:0000313" key="9">
    <source>
        <dbReference type="EMBL" id="GBP59471.1"/>
    </source>
</evidence>